<keyword evidence="4" id="KW-0804">Transcription</keyword>
<evidence type="ECO:0000259" key="7">
    <source>
        <dbReference type="Pfam" id="PF04182"/>
    </source>
</evidence>
<dbReference type="STRING" id="13370.A0A448YKX9"/>
<dbReference type="InParanoid" id="A0A448YKX9"/>
<sequence length="1262" mass="142943">MASAASPDEVVDSILEGLCVSPSSGVELSQIWELAKEKIPTIDEFYKKLIWAWLIQEKDFCIFKLSDDKKSRKGDGLEPIDKSEAGDYEKVCDFHGGIHQLRFKVNEDRQSIYLTGVPMKNNVLGAMPYELLNYIARAKEKGITSVDLTKESGQDKRSLTSRLQVLEEHGYIRKAPAVVSGFRTYVIIHYRFQHIMGDFDLRFEKYDMMQSIVNELQIAPNGVRVISDLMKQVNADKNKLDKRRFHGLIRALCAKGFAEEIVVVHEESSRKFVGVKLLKPLPPATGLSGIKEQLNDITLDDQESTEVSTTETTYDDNQVSPSNGILYNKVFPLPNQIYDLVSAQRGITAVDLETKMNGKYKTRVFSNALAGCSSEKPAKDRSHQIIRQLCYESKQRFFRLLLLPDYLKLNNIDAQSYLRVPPPPLDGNFEKSLIEEAAKDIIGSSKLRCRLFSVGPNISYFYWNSYKGGILSKHVKPQKSVTSFSSIDGHLVLKLSKSRVDVKKKTLINSHDEKDEGLIKAQSESTLVSGSAAELNPKLQQEAADDMEQLIKDIYGEDPEKVLRDIHEPKPAPVSSSLFIDRGPRARRMMLLQMVDQEQFCILNGNLCDKLSAALKVDYLIDRRTLTKDAVYLESKGKIKIERRNVSNKRSHTLLISISNPLAEEKFEDLFANPTNSQSNKVKKETPTSTISFSKVKFFKLPDASALAVKKKRAPREKEALGSRRLDKPVGKYSLRLMFEKKQEKADQEEEEEEGAGEEEEEEEEQEEEEGSSDIDKVRHGGRKRPLDDDLLAPLMKQKKRKKITAKSKQTTSATHPGMKKKRTNSKLEKKYTMSYIRGVIVSQSLSTGQNIEWPKVAELFDKKYTAEMLRRQWPKHRKLLGYRGLQQARKNWENVLMNSILTERITEEDLLNYDLSRLINIWQDDDPDLITNKASFVLYNDYEANLTDVTFKVYQHATGGDMFKDALSLIDKEIHYANALFAYPVNDPEVRKALESAENPADLERAKSKLKALFATGPKEFSSERAKAVFSQTSNEVYAKALSELEDEKAIAFLGEDSSIKFALTDKLLSIADCKMDEKFFENASKFYDSIDQASGLDKGVILSKRAPDGCYAVLLNLIAEGKVKLSRVDQKPPSLSSYSTKSQDRRKLESDFIISDLYQGPLDKLVSVPPPAGPPCSTIWMDLNGNFNGSLWLKSVCLLVRCVVFRPGARLVSLCDRMGPFLESFEVKIIMDWLVARNIVREGPYGGYWIQPSWYLALHS</sequence>
<accession>A0A448YKX9</accession>
<dbReference type="OrthoDB" id="68020at2759"/>
<feature type="compositionally biased region" description="Basic residues" evidence="6">
    <location>
        <begin position="797"/>
        <end position="806"/>
    </location>
</feature>
<keyword evidence="10" id="KW-1185">Reference proteome</keyword>
<dbReference type="EMBL" id="CAACVR010000012">
    <property type="protein sequence ID" value="VEU21536.1"/>
    <property type="molecule type" value="Genomic_DNA"/>
</dbReference>
<dbReference type="InterPro" id="IPR007309">
    <property type="entry name" value="TFIIIC_Bblock-bd"/>
</dbReference>
<dbReference type="Pfam" id="PF20222">
    <property type="entry name" value="DUF6581"/>
    <property type="match status" value="1"/>
</dbReference>
<dbReference type="InterPro" id="IPR044210">
    <property type="entry name" value="Tfc3-like"/>
</dbReference>
<dbReference type="GO" id="GO:0005634">
    <property type="term" value="C:nucleus"/>
    <property type="evidence" value="ECO:0007669"/>
    <property type="project" value="UniProtKB-SubCell"/>
</dbReference>
<dbReference type="GO" id="GO:0003677">
    <property type="term" value="F:DNA binding"/>
    <property type="evidence" value="ECO:0007669"/>
    <property type="project" value="UniProtKB-KW"/>
</dbReference>
<feature type="domain" description="Transcription factor tau subunit sfc3/Tfc3 C-terminal" evidence="8">
    <location>
        <begin position="823"/>
        <end position="1217"/>
    </location>
</feature>
<dbReference type="PANTHER" id="PTHR15180">
    <property type="entry name" value="GENERAL TRANSCRIPTION FACTOR 3C POLYPEPTIDE 1"/>
    <property type="match status" value="1"/>
</dbReference>
<feature type="region of interest" description="Disordered" evidence="6">
    <location>
        <begin position="739"/>
        <end position="826"/>
    </location>
</feature>
<evidence type="ECO:0000256" key="6">
    <source>
        <dbReference type="SAM" id="MobiDB-lite"/>
    </source>
</evidence>
<dbReference type="SUPFAM" id="SSF46785">
    <property type="entry name" value="Winged helix' DNA-binding domain"/>
    <property type="match status" value="1"/>
</dbReference>
<dbReference type="Proteomes" id="UP000290900">
    <property type="component" value="Unassembled WGS sequence"/>
</dbReference>
<protein>
    <submittedName>
        <fullName evidence="9">DEKNAAC102255</fullName>
    </submittedName>
</protein>
<evidence type="ECO:0000256" key="5">
    <source>
        <dbReference type="ARBA" id="ARBA00023242"/>
    </source>
</evidence>
<keyword evidence="2" id="KW-0597">Phosphoprotein</keyword>
<dbReference type="InterPro" id="IPR036390">
    <property type="entry name" value="WH_DNA-bd_sf"/>
</dbReference>
<evidence type="ECO:0000256" key="1">
    <source>
        <dbReference type="ARBA" id="ARBA00004123"/>
    </source>
</evidence>
<dbReference type="GO" id="GO:0000127">
    <property type="term" value="C:transcription factor TFIIIC complex"/>
    <property type="evidence" value="ECO:0007669"/>
    <property type="project" value="InterPro"/>
</dbReference>
<dbReference type="AlphaFoldDB" id="A0A448YKX9"/>
<comment type="subcellular location">
    <subcellularLocation>
        <location evidence="1">Nucleus</location>
    </subcellularLocation>
</comment>
<dbReference type="InterPro" id="IPR046488">
    <property type="entry name" value="Sfc3/Tfc3_C"/>
</dbReference>
<feature type="compositionally biased region" description="Acidic residues" evidence="6">
    <location>
        <begin position="747"/>
        <end position="773"/>
    </location>
</feature>
<gene>
    <name evidence="9" type="ORF">BRENAR_LOCUS2269</name>
</gene>
<evidence type="ECO:0000256" key="2">
    <source>
        <dbReference type="ARBA" id="ARBA00022553"/>
    </source>
</evidence>
<evidence type="ECO:0000256" key="4">
    <source>
        <dbReference type="ARBA" id="ARBA00023163"/>
    </source>
</evidence>
<reference evidence="9 10" key="1">
    <citation type="submission" date="2018-12" db="EMBL/GenBank/DDBJ databases">
        <authorList>
            <person name="Tiukova I."/>
            <person name="Dainat J."/>
        </authorList>
    </citation>
    <scope>NUCLEOTIDE SEQUENCE [LARGE SCALE GENOMIC DNA]</scope>
</reference>
<dbReference type="Pfam" id="PF04182">
    <property type="entry name" value="B-block_TFIIIC"/>
    <property type="match status" value="1"/>
</dbReference>
<keyword evidence="3" id="KW-0238">DNA-binding</keyword>
<dbReference type="GO" id="GO:0006384">
    <property type="term" value="P:transcription initiation at RNA polymerase III promoter"/>
    <property type="evidence" value="ECO:0007669"/>
    <property type="project" value="InterPro"/>
</dbReference>
<evidence type="ECO:0000259" key="8">
    <source>
        <dbReference type="Pfam" id="PF20222"/>
    </source>
</evidence>
<dbReference type="FunCoup" id="A0A448YKX9">
    <property type="interactions" value="24"/>
</dbReference>
<name>A0A448YKX9_BRENA</name>
<evidence type="ECO:0000313" key="10">
    <source>
        <dbReference type="Proteomes" id="UP000290900"/>
    </source>
</evidence>
<proteinExistence type="predicted"/>
<evidence type="ECO:0000256" key="3">
    <source>
        <dbReference type="ARBA" id="ARBA00023125"/>
    </source>
</evidence>
<dbReference type="GO" id="GO:0042791">
    <property type="term" value="P:5S class rRNA transcription by RNA polymerase III"/>
    <property type="evidence" value="ECO:0007669"/>
    <property type="project" value="TreeGrafter"/>
</dbReference>
<evidence type="ECO:0000313" key="9">
    <source>
        <dbReference type="EMBL" id="VEU21536.1"/>
    </source>
</evidence>
<keyword evidence="5" id="KW-0539">Nucleus</keyword>
<dbReference type="PANTHER" id="PTHR15180:SF1">
    <property type="entry name" value="GENERAL TRANSCRIPTION FACTOR 3C POLYPEPTIDE 1"/>
    <property type="match status" value="1"/>
</dbReference>
<organism evidence="9 10">
    <name type="scientific">Brettanomyces naardenensis</name>
    <name type="common">Yeast</name>
    <dbReference type="NCBI Taxonomy" id="13370"/>
    <lineage>
        <taxon>Eukaryota</taxon>
        <taxon>Fungi</taxon>
        <taxon>Dikarya</taxon>
        <taxon>Ascomycota</taxon>
        <taxon>Saccharomycotina</taxon>
        <taxon>Pichiomycetes</taxon>
        <taxon>Pichiales</taxon>
        <taxon>Pichiaceae</taxon>
        <taxon>Brettanomyces</taxon>
    </lineage>
</organism>
<feature type="domain" description="B-block binding subunit of TFIIIC" evidence="7">
    <location>
        <begin position="126"/>
        <end position="193"/>
    </location>
</feature>